<comment type="caution">
    <text evidence="3">The sequence shown here is derived from an EMBL/GenBank/DDBJ whole genome shotgun (WGS) entry which is preliminary data.</text>
</comment>
<dbReference type="InterPro" id="IPR001826">
    <property type="entry name" value="RHS"/>
</dbReference>
<dbReference type="PANTHER" id="PTHR32305">
    <property type="match status" value="1"/>
</dbReference>
<evidence type="ECO:0000313" key="4">
    <source>
        <dbReference type="Proteomes" id="UP000739284"/>
    </source>
</evidence>
<comment type="similarity">
    <text evidence="1">Belongs to the RHS family.</text>
</comment>
<name>A0ABS6LBF4_9GAMM</name>
<proteinExistence type="inferred from homology"/>
<dbReference type="PANTHER" id="PTHR32305:SF15">
    <property type="entry name" value="PROTEIN RHSA-RELATED"/>
    <property type="match status" value="1"/>
</dbReference>
<dbReference type="EMBL" id="JAFMOY010000108">
    <property type="protein sequence ID" value="MBU9844107.1"/>
    <property type="molecule type" value="Genomic_DNA"/>
</dbReference>
<dbReference type="InterPro" id="IPR050708">
    <property type="entry name" value="T6SS_VgrG/RHS"/>
</dbReference>
<feature type="domain" description="RHS protein conserved region" evidence="2">
    <location>
        <begin position="75"/>
        <end position="106"/>
    </location>
</feature>
<reference evidence="3 4" key="1">
    <citation type="submission" date="2021-03" db="EMBL/GenBank/DDBJ databases">
        <title>Five novel Rahnella species.</title>
        <authorList>
            <person name="Brady C."/>
            <person name="Asselin J."/>
            <person name="Beer S."/>
            <person name="Bruberg M.B."/>
            <person name="Crampton B."/>
            <person name="Venter S."/>
            <person name="Arnold D."/>
            <person name="Denman S."/>
        </authorList>
    </citation>
    <scope>NUCLEOTIDE SEQUENCE [LARGE SCALE GENOMIC DNA]</scope>
    <source>
        <strain evidence="3 4">FRB 231</strain>
    </source>
</reference>
<sequence length="339" mass="36115">MSESDGRDTIRAEYLYDALGGRIGKRTRGDATAASTGAGSALSLHSQQWLAVSQLAAERLLTLLKSLPEPTIPTVHLYHCDHLDTPIALINAQSGTDWRAEFDPWGSQVDGSNPQRLYLPIRMQGQQFDEESGLHYNRHRYYDPPQGRYITQDPIGLRGGWNLYAYLMNPVQKVDPLVLSEWGKWVGSSFNLPNDEIAAAIEASNGPYYEPPSGSISFDGGGSADIFTGASNAIGVGLTTDEKSPIHMDLCIYNNLCEHEGVGAAVGYGATGTISESEMSSGKSDAAGYMATGGILGKLTISGTKDSSGKKSASIGIDPGEGAFVGGITCHQSTVCLFN</sequence>
<dbReference type="Proteomes" id="UP000739284">
    <property type="component" value="Unassembled WGS sequence"/>
</dbReference>
<evidence type="ECO:0000259" key="2">
    <source>
        <dbReference type="Pfam" id="PF03527"/>
    </source>
</evidence>
<evidence type="ECO:0000256" key="1">
    <source>
        <dbReference type="ARBA" id="ARBA00009455"/>
    </source>
</evidence>
<keyword evidence="4" id="KW-1185">Reference proteome</keyword>
<organism evidence="3 4">
    <name type="scientific">Rahnella ecdela</name>
    <dbReference type="NCBI Taxonomy" id="2816250"/>
    <lineage>
        <taxon>Bacteria</taxon>
        <taxon>Pseudomonadati</taxon>
        <taxon>Pseudomonadota</taxon>
        <taxon>Gammaproteobacteria</taxon>
        <taxon>Enterobacterales</taxon>
        <taxon>Yersiniaceae</taxon>
        <taxon>Rahnella</taxon>
    </lineage>
</organism>
<dbReference type="NCBIfam" id="TIGR03696">
    <property type="entry name" value="Rhs_assc_core"/>
    <property type="match status" value="1"/>
</dbReference>
<protein>
    <submittedName>
        <fullName evidence="3">RHS domain-containing protein</fullName>
    </submittedName>
</protein>
<dbReference type="InterPro" id="IPR022385">
    <property type="entry name" value="Rhs_assc_core"/>
</dbReference>
<evidence type="ECO:0000313" key="3">
    <source>
        <dbReference type="EMBL" id="MBU9844107.1"/>
    </source>
</evidence>
<accession>A0ABS6LBF4</accession>
<gene>
    <name evidence="3" type="ORF">J1784_03640</name>
</gene>
<dbReference type="Pfam" id="PF03527">
    <property type="entry name" value="RHS"/>
    <property type="match status" value="1"/>
</dbReference>